<dbReference type="Proteomes" id="UP000286038">
    <property type="component" value="Unassembled WGS sequence"/>
</dbReference>
<dbReference type="Pfam" id="PF04542">
    <property type="entry name" value="Sigma70_r2"/>
    <property type="match status" value="1"/>
</dbReference>
<dbReference type="GO" id="GO:0016987">
    <property type="term" value="F:sigma factor activity"/>
    <property type="evidence" value="ECO:0007669"/>
    <property type="project" value="UniProtKB-KW"/>
</dbReference>
<evidence type="ECO:0000256" key="2">
    <source>
        <dbReference type="ARBA" id="ARBA00023015"/>
    </source>
</evidence>
<dbReference type="NCBIfam" id="TIGR02937">
    <property type="entry name" value="sigma70-ECF"/>
    <property type="match status" value="1"/>
</dbReference>
<dbReference type="Pfam" id="PF08281">
    <property type="entry name" value="Sigma70_r4_2"/>
    <property type="match status" value="1"/>
</dbReference>
<proteinExistence type="inferred from homology"/>
<dbReference type="InterPro" id="IPR036388">
    <property type="entry name" value="WH-like_DNA-bd_sf"/>
</dbReference>
<evidence type="ECO:0000259" key="6">
    <source>
        <dbReference type="SMART" id="SM00421"/>
    </source>
</evidence>
<keyword evidence="5" id="KW-0804">Transcription</keyword>
<dbReference type="InterPro" id="IPR013325">
    <property type="entry name" value="RNA_pol_sigma_r2"/>
</dbReference>
<evidence type="ECO:0000256" key="4">
    <source>
        <dbReference type="ARBA" id="ARBA00023125"/>
    </source>
</evidence>
<dbReference type="EMBL" id="QRPV01000028">
    <property type="protein sequence ID" value="RHM40574.1"/>
    <property type="molecule type" value="Genomic_DNA"/>
</dbReference>
<evidence type="ECO:0000256" key="1">
    <source>
        <dbReference type="ARBA" id="ARBA00010641"/>
    </source>
</evidence>
<dbReference type="GO" id="GO:0003677">
    <property type="term" value="F:DNA binding"/>
    <property type="evidence" value="ECO:0007669"/>
    <property type="project" value="UniProtKB-KW"/>
</dbReference>
<dbReference type="InterPro" id="IPR014284">
    <property type="entry name" value="RNA_pol_sigma-70_dom"/>
</dbReference>
<name>A0A415QDS7_9BACT</name>
<dbReference type="AlphaFoldDB" id="A0A415QDS7"/>
<accession>A0A415QDS7</accession>
<organism evidence="7 8">
    <name type="scientific">Butyricimonas virosa</name>
    <dbReference type="NCBI Taxonomy" id="544645"/>
    <lineage>
        <taxon>Bacteria</taxon>
        <taxon>Pseudomonadati</taxon>
        <taxon>Bacteroidota</taxon>
        <taxon>Bacteroidia</taxon>
        <taxon>Bacteroidales</taxon>
        <taxon>Odoribacteraceae</taxon>
        <taxon>Butyricimonas</taxon>
    </lineage>
</organism>
<dbReference type="SUPFAM" id="SSF88659">
    <property type="entry name" value="Sigma3 and sigma4 domains of RNA polymerase sigma factors"/>
    <property type="match status" value="1"/>
</dbReference>
<evidence type="ECO:0000256" key="5">
    <source>
        <dbReference type="ARBA" id="ARBA00023163"/>
    </source>
</evidence>
<keyword evidence="2" id="KW-0805">Transcription regulation</keyword>
<keyword evidence="4" id="KW-0238">DNA-binding</keyword>
<dbReference type="SUPFAM" id="SSF88946">
    <property type="entry name" value="Sigma2 domain of RNA polymerase sigma factors"/>
    <property type="match status" value="1"/>
</dbReference>
<sequence length="179" mass="21013">MSAIIQSNRDFEIFFRENFSSVYAFMKRYTGDDELAADLAQETFIRVYERRDEIVSVDYGKAFLYTVARHLYWNHCKHQRAKENYFAQLDESNVDDYDFLQEVTRQETMRMLYVAIDQLPPQTRNVILLNLEGKTNPEVAEELGISVNTVKCLKKSAYETLRGALSQNYFVILMFLLGE</sequence>
<dbReference type="InterPro" id="IPR000792">
    <property type="entry name" value="Tscrpt_reg_LuxR_C"/>
</dbReference>
<gene>
    <name evidence="7" type="ORF">DWZ68_15680</name>
</gene>
<dbReference type="SMART" id="SM00421">
    <property type="entry name" value="HTH_LUXR"/>
    <property type="match status" value="1"/>
</dbReference>
<dbReference type="RefSeq" id="WP_118450905.1">
    <property type="nucleotide sequence ID" value="NZ_CABJDM010000028.1"/>
</dbReference>
<dbReference type="InterPro" id="IPR007627">
    <property type="entry name" value="RNA_pol_sigma70_r2"/>
</dbReference>
<dbReference type="InterPro" id="IPR013324">
    <property type="entry name" value="RNA_pol_sigma_r3/r4-like"/>
</dbReference>
<evidence type="ECO:0000313" key="7">
    <source>
        <dbReference type="EMBL" id="RHM40574.1"/>
    </source>
</evidence>
<evidence type="ECO:0000313" key="8">
    <source>
        <dbReference type="Proteomes" id="UP000286038"/>
    </source>
</evidence>
<feature type="domain" description="HTH luxR-type" evidence="6">
    <location>
        <begin position="116"/>
        <end position="174"/>
    </location>
</feature>
<keyword evidence="3" id="KW-0731">Sigma factor</keyword>
<comment type="caution">
    <text evidence="7">The sequence shown here is derived from an EMBL/GenBank/DDBJ whole genome shotgun (WGS) entry which is preliminary data.</text>
</comment>
<dbReference type="CDD" id="cd06171">
    <property type="entry name" value="Sigma70_r4"/>
    <property type="match status" value="1"/>
</dbReference>
<comment type="similarity">
    <text evidence="1">Belongs to the sigma-70 factor family. ECF subfamily.</text>
</comment>
<evidence type="ECO:0000256" key="3">
    <source>
        <dbReference type="ARBA" id="ARBA00023082"/>
    </source>
</evidence>
<dbReference type="Gene3D" id="1.10.1740.10">
    <property type="match status" value="1"/>
</dbReference>
<reference evidence="7 8" key="1">
    <citation type="submission" date="2018-08" db="EMBL/GenBank/DDBJ databases">
        <title>A genome reference for cultivated species of the human gut microbiota.</title>
        <authorList>
            <person name="Zou Y."/>
            <person name="Xue W."/>
            <person name="Luo G."/>
        </authorList>
    </citation>
    <scope>NUCLEOTIDE SEQUENCE [LARGE SCALE GENOMIC DNA]</scope>
    <source>
        <strain evidence="7 8">AF34-33</strain>
    </source>
</reference>
<dbReference type="Gene3D" id="1.10.10.10">
    <property type="entry name" value="Winged helix-like DNA-binding domain superfamily/Winged helix DNA-binding domain"/>
    <property type="match status" value="1"/>
</dbReference>
<dbReference type="PANTHER" id="PTHR43133:SF8">
    <property type="entry name" value="RNA POLYMERASE SIGMA FACTOR HI_1459-RELATED"/>
    <property type="match status" value="1"/>
</dbReference>
<dbReference type="InterPro" id="IPR013249">
    <property type="entry name" value="RNA_pol_sigma70_r4_t2"/>
</dbReference>
<dbReference type="PANTHER" id="PTHR43133">
    <property type="entry name" value="RNA POLYMERASE ECF-TYPE SIGMA FACTO"/>
    <property type="match status" value="1"/>
</dbReference>
<dbReference type="GO" id="GO:0006352">
    <property type="term" value="P:DNA-templated transcription initiation"/>
    <property type="evidence" value="ECO:0007669"/>
    <property type="project" value="InterPro"/>
</dbReference>
<protein>
    <recommendedName>
        <fullName evidence="6">HTH luxR-type domain-containing protein</fullName>
    </recommendedName>
</protein>
<dbReference type="InterPro" id="IPR039425">
    <property type="entry name" value="RNA_pol_sigma-70-like"/>
</dbReference>